<keyword evidence="3" id="KW-0645">Protease</keyword>
<dbReference type="EMBL" id="DS985245">
    <property type="protein sequence ID" value="EDV24825.1"/>
    <property type="molecule type" value="Genomic_DNA"/>
</dbReference>
<comment type="caution">
    <text evidence="11">Lacks conserved residue(s) required for the propagation of feature annotation.</text>
</comment>
<feature type="active site" evidence="10">
    <location>
        <position position="135"/>
    </location>
</feature>
<dbReference type="GO" id="GO:0006508">
    <property type="term" value="P:proteolysis"/>
    <property type="evidence" value="ECO:0000318"/>
    <property type="project" value="GO_Central"/>
</dbReference>
<dbReference type="SUPFAM" id="SSF54001">
    <property type="entry name" value="Cysteine proteinases"/>
    <property type="match status" value="1"/>
</dbReference>
<evidence type="ECO:0000256" key="7">
    <source>
        <dbReference type="ARBA" id="ARBA00022801"/>
    </source>
</evidence>
<dbReference type="eggNOG" id="KOG0045">
    <property type="taxonomic scope" value="Eukaryota"/>
</dbReference>
<dbReference type="RefSeq" id="XP_002112715.1">
    <property type="nucleotide sequence ID" value="XM_002112679.1"/>
</dbReference>
<evidence type="ECO:0000256" key="2">
    <source>
        <dbReference type="ARBA" id="ARBA00022553"/>
    </source>
</evidence>
<evidence type="ECO:0000256" key="8">
    <source>
        <dbReference type="ARBA" id="ARBA00022807"/>
    </source>
</evidence>
<proteinExistence type="inferred from homology"/>
<dbReference type="Gene3D" id="3.90.70.10">
    <property type="entry name" value="Cysteine proteinases"/>
    <property type="match status" value="1"/>
</dbReference>
<evidence type="ECO:0000256" key="11">
    <source>
        <dbReference type="PROSITE-ProRule" id="PRU00239"/>
    </source>
</evidence>
<keyword evidence="14" id="KW-1185">Reference proteome</keyword>
<evidence type="ECO:0000256" key="6">
    <source>
        <dbReference type="ARBA" id="ARBA00022771"/>
    </source>
</evidence>
<dbReference type="MEROPS" id="C02.010"/>
<accession>B3RX80</accession>
<sequence length="430" mass="48308">EGVYQVRLCNNGRWNIILIDDFLPCDEYGHLVYSQAERNQLWVPFIEKALAKMHGCYEALSSGRCIEGLATLTGAPCEMIKLQSCSYSPDIDKDLIWARLLSCKEASFLMGSSCGCLNSSINATEYHQVGLQPNHAYSLLDVQDINGIRLVRLRNPWKRCSWNGDWSDDSPLWTISLRNKLLPHGSEEGIFWMSFDDFMRYFESVDVCKVNPSWMENRISGHFSLPMTGNVVKCHQIAVFETSEVEFSLYQDNLRSVGNKSNVDILDAVVVVYKCDSVTGEILHCVVKSERRYHAYLNCHALLEPGLYIAITLSFQNLSIIMQTCSLTNLSTLHSSKVIQVDEVENTSSFVANALFLMVEKYGKQHEIANLPQTLKCSYLMDNMGGLIMTAENGTANSSFYIECDCSGSQNLVSTRGGLLTVDCLPPKTR</sequence>
<evidence type="ECO:0000313" key="14">
    <source>
        <dbReference type="Proteomes" id="UP000009022"/>
    </source>
</evidence>
<dbReference type="GO" id="GO:0004198">
    <property type="term" value="F:calcium-dependent cysteine-type endopeptidase activity"/>
    <property type="evidence" value="ECO:0000318"/>
    <property type="project" value="GO_Central"/>
</dbReference>
<dbReference type="InterPro" id="IPR038765">
    <property type="entry name" value="Papain-like_cys_pep_sf"/>
</dbReference>
<dbReference type="PRINTS" id="PR00704">
    <property type="entry name" value="CALPAIN"/>
</dbReference>
<dbReference type="HOGENOM" id="CLU_003001_1_1_1"/>
<dbReference type="PANTHER" id="PTHR10183:SF382">
    <property type="entry name" value="CALPAIN-15"/>
    <property type="match status" value="1"/>
</dbReference>
<evidence type="ECO:0000256" key="5">
    <source>
        <dbReference type="ARBA" id="ARBA00022737"/>
    </source>
</evidence>
<feature type="non-terminal residue" evidence="13">
    <location>
        <position position="1"/>
    </location>
</feature>
<reference evidence="13 14" key="1">
    <citation type="journal article" date="2008" name="Nature">
        <title>The Trichoplax genome and the nature of placozoans.</title>
        <authorList>
            <person name="Srivastava M."/>
            <person name="Begovic E."/>
            <person name="Chapman J."/>
            <person name="Putnam N.H."/>
            <person name="Hellsten U."/>
            <person name="Kawashima T."/>
            <person name="Kuo A."/>
            <person name="Mitros T."/>
            <person name="Salamov A."/>
            <person name="Carpenter M.L."/>
            <person name="Signorovitch A.Y."/>
            <person name="Moreno M.A."/>
            <person name="Kamm K."/>
            <person name="Grimwood J."/>
            <person name="Schmutz J."/>
            <person name="Shapiro H."/>
            <person name="Grigoriev I.V."/>
            <person name="Buss L.W."/>
            <person name="Schierwater B."/>
            <person name="Dellaporta S.L."/>
            <person name="Rokhsar D.S."/>
        </authorList>
    </citation>
    <scope>NUCLEOTIDE SEQUENCE [LARGE SCALE GENOMIC DNA]</scope>
    <source>
        <strain evidence="13 14">Grell-BS-1999</strain>
    </source>
</reference>
<dbReference type="InterPro" id="IPR001300">
    <property type="entry name" value="Peptidase_C2_calpain_cat"/>
</dbReference>
<dbReference type="KEGG" id="tad:TRIADDRAFT_25226"/>
<keyword evidence="7" id="KW-0378">Hydrolase</keyword>
<evidence type="ECO:0000256" key="9">
    <source>
        <dbReference type="ARBA" id="ARBA00022833"/>
    </source>
</evidence>
<evidence type="ECO:0000313" key="13">
    <source>
        <dbReference type="EMBL" id="EDV24825.1"/>
    </source>
</evidence>
<organism evidence="13 14">
    <name type="scientific">Trichoplax adhaerens</name>
    <name type="common">Trichoplax reptans</name>
    <dbReference type="NCBI Taxonomy" id="10228"/>
    <lineage>
        <taxon>Eukaryota</taxon>
        <taxon>Metazoa</taxon>
        <taxon>Placozoa</taxon>
        <taxon>Uniplacotomia</taxon>
        <taxon>Trichoplacea</taxon>
        <taxon>Trichoplacidae</taxon>
        <taxon>Trichoplax</taxon>
    </lineage>
</organism>
<keyword evidence="9" id="KW-0862">Zinc</keyword>
<comment type="similarity">
    <text evidence="1">Belongs to the peptidase C2 family.</text>
</comment>
<dbReference type="FunFam" id="3.90.70.10:FF:000010">
    <property type="entry name" value="Calpain 15"/>
    <property type="match status" value="1"/>
</dbReference>
<dbReference type="SMART" id="SM00230">
    <property type="entry name" value="CysPc"/>
    <property type="match status" value="1"/>
</dbReference>
<dbReference type="InterPro" id="IPR022684">
    <property type="entry name" value="Calpain_cysteine_protease"/>
</dbReference>
<dbReference type="Proteomes" id="UP000009022">
    <property type="component" value="Unassembled WGS sequence"/>
</dbReference>
<keyword evidence="6" id="KW-0863">Zinc-finger</keyword>
<dbReference type="CDD" id="cd00044">
    <property type="entry name" value="CysPc"/>
    <property type="match status" value="1"/>
</dbReference>
<gene>
    <name evidence="13" type="ORF">TRIADDRAFT_25226</name>
</gene>
<evidence type="ECO:0000256" key="4">
    <source>
        <dbReference type="ARBA" id="ARBA00022723"/>
    </source>
</evidence>
<dbReference type="GO" id="GO:0008270">
    <property type="term" value="F:zinc ion binding"/>
    <property type="evidence" value="ECO:0007669"/>
    <property type="project" value="UniProtKB-KW"/>
</dbReference>
<keyword evidence="8" id="KW-0788">Thiol protease</keyword>
<dbReference type="GO" id="GO:0005737">
    <property type="term" value="C:cytoplasm"/>
    <property type="evidence" value="ECO:0000318"/>
    <property type="project" value="GO_Central"/>
</dbReference>
<dbReference type="GeneID" id="6753928"/>
<dbReference type="AlphaFoldDB" id="B3RX80"/>
<protein>
    <recommendedName>
        <fullName evidence="12">Calpain catalytic domain-containing protein</fullName>
    </recommendedName>
</protein>
<dbReference type="PhylomeDB" id="B3RX80"/>
<evidence type="ECO:0000256" key="3">
    <source>
        <dbReference type="ARBA" id="ARBA00022670"/>
    </source>
</evidence>
<keyword evidence="5" id="KW-0677">Repeat</keyword>
<dbReference type="PROSITE" id="PS50231">
    <property type="entry name" value="RICIN_B_LECTIN"/>
    <property type="match status" value="1"/>
</dbReference>
<evidence type="ECO:0000256" key="1">
    <source>
        <dbReference type="ARBA" id="ARBA00007623"/>
    </source>
</evidence>
<dbReference type="InParanoid" id="B3RX80"/>
<dbReference type="OrthoDB" id="424753at2759"/>
<name>B3RX80_TRIAD</name>
<dbReference type="Pfam" id="PF00648">
    <property type="entry name" value="Peptidase_C2"/>
    <property type="match status" value="1"/>
</dbReference>
<dbReference type="PROSITE" id="PS50203">
    <property type="entry name" value="CALPAIN_CAT"/>
    <property type="match status" value="1"/>
</dbReference>
<feature type="active site" evidence="10">
    <location>
        <position position="155"/>
    </location>
</feature>
<keyword evidence="2" id="KW-0597">Phosphoprotein</keyword>
<dbReference type="PANTHER" id="PTHR10183">
    <property type="entry name" value="CALPAIN"/>
    <property type="match status" value="1"/>
</dbReference>
<keyword evidence="4" id="KW-0479">Metal-binding</keyword>
<dbReference type="CTD" id="6753928"/>
<evidence type="ECO:0000256" key="10">
    <source>
        <dbReference type="PIRSR" id="PIRSR622684-1"/>
    </source>
</evidence>
<feature type="domain" description="Calpain catalytic" evidence="12">
    <location>
        <begin position="1"/>
        <end position="211"/>
    </location>
</feature>
<dbReference type="OMA" id="ENNMPFI"/>
<evidence type="ECO:0000259" key="12">
    <source>
        <dbReference type="PROSITE" id="PS50203"/>
    </source>
</evidence>